<dbReference type="KEGG" id="cfm:BJL90_10820"/>
<reference evidence="1 3" key="1">
    <citation type="submission" date="2016-10" db="EMBL/GenBank/DDBJ databases">
        <title>Complete Genome Sequence of Acetogen Clostridium formicoaceticum ATCC 27076.</title>
        <authorList>
            <person name="Bao T."/>
            <person name="Cheng C."/>
            <person name="Zhao J."/>
            <person name="Yang S.-T."/>
            <person name="Wang J."/>
            <person name="Wang M."/>
        </authorList>
    </citation>
    <scope>NUCLEOTIDE SEQUENCE [LARGE SCALE GENOMIC DNA]</scope>
    <source>
        <strain evidence="1 3">ATCC 27076</strain>
    </source>
</reference>
<dbReference type="RefSeq" id="WP_070967748.1">
    <property type="nucleotide sequence ID" value="NZ_CP017603.1"/>
</dbReference>
<dbReference type="Proteomes" id="UP000192478">
    <property type="component" value="Chromosome"/>
</dbReference>
<dbReference type="GO" id="GO:0000287">
    <property type="term" value="F:magnesium ion binding"/>
    <property type="evidence" value="ECO:0007669"/>
    <property type="project" value="TreeGrafter"/>
</dbReference>
<dbReference type="SFLD" id="SFLDG01140">
    <property type="entry name" value="C2.B:_Phosphomannomutase_and_P"/>
    <property type="match status" value="1"/>
</dbReference>
<dbReference type="SFLD" id="SFLDG01144">
    <property type="entry name" value="C2.B.4:_PGP_Like"/>
    <property type="match status" value="1"/>
</dbReference>
<dbReference type="PROSITE" id="PS01228">
    <property type="entry name" value="COF_1"/>
    <property type="match status" value="1"/>
</dbReference>
<sequence length="278" mass="31622">MKYKLVVLDMDGTLLNSKHQITQENKKALKEAMDQGISVAIATGRIYTSAGFYARLLGISTPIIACNGALIKESLKEEAIYSNPIKKEDVLKVIDLCKKNNIYFQFYDEENFYVETLKHSALKYQDWNKEQKEEDRIKILQLEDAITYLKRKDIKVLKISIMDDDLEKLEKVKNAISKMNTIEINKSWYDNIEVMNKGVSKGKAIEALGGILNVSREEIIAFGDNYNDLSMKDYVKTFVAMGNGETYVKQQADYITASNDESGIAKGIYNVVLGKMDY</sequence>
<organism evidence="2 4">
    <name type="scientific">Clostridium formicaceticum</name>
    <dbReference type="NCBI Taxonomy" id="1497"/>
    <lineage>
        <taxon>Bacteria</taxon>
        <taxon>Bacillati</taxon>
        <taxon>Bacillota</taxon>
        <taxon>Clostridia</taxon>
        <taxon>Eubacteriales</taxon>
        <taxon>Clostridiaceae</taxon>
        <taxon>Clostridium</taxon>
    </lineage>
</organism>
<dbReference type="Proteomes" id="UP000177894">
    <property type="component" value="Chromosome"/>
</dbReference>
<dbReference type="InterPro" id="IPR023214">
    <property type="entry name" value="HAD_sf"/>
</dbReference>
<dbReference type="GO" id="GO:0033883">
    <property type="term" value="F:pyridoxal phosphatase activity"/>
    <property type="evidence" value="ECO:0007669"/>
    <property type="project" value="UniProtKB-EC"/>
</dbReference>
<protein>
    <submittedName>
        <fullName evidence="1">Haloacid dehalogenase</fullName>
    </submittedName>
    <submittedName>
        <fullName evidence="2">Pyridoxal phosphate phosphatase YbhA</fullName>
        <ecNumber evidence="2">3.1.3.74</ecNumber>
    </submittedName>
</protein>
<dbReference type="NCBIfam" id="TIGR01484">
    <property type="entry name" value="HAD-SF-IIB"/>
    <property type="match status" value="1"/>
</dbReference>
<evidence type="ECO:0000313" key="4">
    <source>
        <dbReference type="Proteomes" id="UP000192478"/>
    </source>
</evidence>
<keyword evidence="2" id="KW-0378">Hydrolase</keyword>
<evidence type="ECO:0000313" key="3">
    <source>
        <dbReference type="Proteomes" id="UP000177894"/>
    </source>
</evidence>
<dbReference type="InterPro" id="IPR006379">
    <property type="entry name" value="HAD-SF_hydro_IIB"/>
</dbReference>
<dbReference type="InterPro" id="IPR000150">
    <property type="entry name" value="Cof"/>
</dbReference>
<dbReference type="PANTHER" id="PTHR10000">
    <property type="entry name" value="PHOSPHOSERINE PHOSPHATASE"/>
    <property type="match status" value="1"/>
</dbReference>
<dbReference type="Gene3D" id="3.40.50.1000">
    <property type="entry name" value="HAD superfamily/HAD-like"/>
    <property type="match status" value="1"/>
</dbReference>
<reference evidence="2 4" key="2">
    <citation type="submission" date="2017-03" db="EMBL/GenBank/DDBJ databases">
        <title>Complete sequence of Clostridium formicaceticum DSM 92.</title>
        <authorList>
            <person name="Poehlein A."/>
            <person name="Karl M."/>
            <person name="Bengelsdorf F.R."/>
            <person name="Duerre P."/>
            <person name="Daniel R."/>
        </authorList>
    </citation>
    <scope>NUCLEOTIDE SEQUENCE [LARGE SCALE GENOMIC DNA]</scope>
    <source>
        <strain evidence="2 4">DSM 92</strain>
    </source>
</reference>
<proteinExistence type="predicted"/>
<dbReference type="EC" id="3.1.3.74" evidence="2"/>
<gene>
    <name evidence="2" type="primary">ybhA</name>
    <name evidence="1" type="ORF">BJL90_10820</name>
    <name evidence="2" type="ORF">CLFO_10720</name>
</gene>
<dbReference type="PANTHER" id="PTHR10000:SF8">
    <property type="entry name" value="HAD SUPERFAMILY HYDROLASE-LIKE, TYPE 3"/>
    <property type="match status" value="1"/>
</dbReference>
<accession>A0AAC9WGH8</accession>
<evidence type="ECO:0000313" key="2">
    <source>
        <dbReference type="EMBL" id="ARE86745.1"/>
    </source>
</evidence>
<keyword evidence="3" id="KW-1185">Reference proteome</keyword>
<dbReference type="AlphaFoldDB" id="A0AAC9WGH8"/>
<dbReference type="GO" id="GO:0005829">
    <property type="term" value="C:cytosol"/>
    <property type="evidence" value="ECO:0007669"/>
    <property type="project" value="TreeGrafter"/>
</dbReference>
<dbReference type="InterPro" id="IPR036412">
    <property type="entry name" value="HAD-like_sf"/>
</dbReference>
<dbReference type="EMBL" id="CP017603">
    <property type="protein sequence ID" value="AOY76354.1"/>
    <property type="molecule type" value="Genomic_DNA"/>
</dbReference>
<name>A0AAC9WGH8_9CLOT</name>
<dbReference type="SUPFAM" id="SSF56784">
    <property type="entry name" value="HAD-like"/>
    <property type="match status" value="1"/>
</dbReference>
<evidence type="ECO:0000313" key="1">
    <source>
        <dbReference type="EMBL" id="AOY76354.1"/>
    </source>
</evidence>
<dbReference type="EMBL" id="CP020559">
    <property type="protein sequence ID" value="ARE86745.1"/>
    <property type="molecule type" value="Genomic_DNA"/>
</dbReference>
<dbReference type="Gene3D" id="3.30.1240.10">
    <property type="match status" value="1"/>
</dbReference>
<dbReference type="CDD" id="cd07516">
    <property type="entry name" value="HAD_Pase"/>
    <property type="match status" value="1"/>
</dbReference>
<dbReference type="Pfam" id="PF08282">
    <property type="entry name" value="Hydrolase_3"/>
    <property type="match status" value="1"/>
</dbReference>
<dbReference type="NCBIfam" id="TIGR00099">
    <property type="entry name" value="Cof-subfamily"/>
    <property type="match status" value="1"/>
</dbReference>
<dbReference type="SFLD" id="SFLDS00003">
    <property type="entry name" value="Haloacid_Dehalogenase"/>
    <property type="match status" value="1"/>
</dbReference>